<accession>A0A2H0BVW7</accession>
<dbReference type="EMBL" id="PCTA01000017">
    <property type="protein sequence ID" value="PIP61744.1"/>
    <property type="molecule type" value="Genomic_DNA"/>
</dbReference>
<feature type="transmembrane region" description="Helical" evidence="1">
    <location>
        <begin position="6"/>
        <end position="24"/>
    </location>
</feature>
<dbReference type="Proteomes" id="UP000231246">
    <property type="component" value="Unassembled WGS sequence"/>
</dbReference>
<feature type="transmembrane region" description="Helical" evidence="1">
    <location>
        <begin position="285"/>
        <end position="302"/>
    </location>
</feature>
<protein>
    <recommendedName>
        <fullName evidence="4">Glycosyltransferase RgtA/B/C/D-like domain-containing protein</fullName>
    </recommendedName>
</protein>
<evidence type="ECO:0008006" key="4">
    <source>
        <dbReference type="Google" id="ProtNLM"/>
    </source>
</evidence>
<sequence>MYTKKLPYLVIVTLILVTWYIFLYKLYIPRIAAFGCFDDCFNYLGGYFILNGKQLYSQIFFNHQPLMAYISYLIQLFTQPTNIFELLLRHRQFVLLFSFTANLLLLLRFGFFGIGFVFLYELLKFYLFGERFLGEGLIVYPLAYLVGIVIYKYQNKKIYKVDYVVSAICSWFIIFTRIPFLLSTLASFGLIVLGKPFSKVKQISLITFLLLSLATILIHPVQEYIFNIYTINTGFFEFGRDMIKSFIYPLYIFLSGEWNIFRHTLIVLSGVFVVLLIITVKQKQYKSVIALLAILGLANLRLVEPGDVFYGAFHMAPWLGVFLFSIFLMLQDQFQHKNYKITALFAIVLISLIGYILISPRSYIHEQLNQHEMLVNNFGNEMQVGEVVKVLSDPDDTLFLDGFDDLIYWQAQRLSAYKYSWYTSAMPNFAKYSNTRMKMFKDNPPDFYYGSCPDERIALGSLSKDILKEYQQLISTDDKPTCLYINKQKLPEITDKQWGQAKELLYKQP</sequence>
<evidence type="ECO:0000313" key="3">
    <source>
        <dbReference type="Proteomes" id="UP000231246"/>
    </source>
</evidence>
<feature type="transmembrane region" description="Helical" evidence="1">
    <location>
        <begin position="163"/>
        <end position="191"/>
    </location>
</feature>
<keyword evidence="1" id="KW-1133">Transmembrane helix</keyword>
<feature type="transmembrane region" description="Helical" evidence="1">
    <location>
        <begin position="132"/>
        <end position="151"/>
    </location>
</feature>
<feature type="transmembrane region" description="Helical" evidence="1">
    <location>
        <begin position="308"/>
        <end position="329"/>
    </location>
</feature>
<reference evidence="2 3" key="1">
    <citation type="submission" date="2017-09" db="EMBL/GenBank/DDBJ databases">
        <title>Depth-based differentiation of microbial function through sediment-hosted aquifers and enrichment of novel symbionts in the deep terrestrial subsurface.</title>
        <authorList>
            <person name="Probst A.J."/>
            <person name="Ladd B."/>
            <person name="Jarett J.K."/>
            <person name="Geller-Mcgrath D.E."/>
            <person name="Sieber C.M."/>
            <person name="Emerson J.B."/>
            <person name="Anantharaman K."/>
            <person name="Thomas B.C."/>
            <person name="Malmstrom R."/>
            <person name="Stieglmeier M."/>
            <person name="Klingl A."/>
            <person name="Woyke T."/>
            <person name="Ryan C.M."/>
            <person name="Banfield J.F."/>
        </authorList>
    </citation>
    <scope>NUCLEOTIDE SEQUENCE [LARGE SCALE GENOMIC DNA]</scope>
    <source>
        <strain evidence="2">CG22_combo_CG10-13_8_21_14_all_38_20</strain>
    </source>
</reference>
<feature type="transmembrane region" description="Helical" evidence="1">
    <location>
        <begin position="203"/>
        <end position="226"/>
    </location>
</feature>
<evidence type="ECO:0000313" key="2">
    <source>
        <dbReference type="EMBL" id="PIP61744.1"/>
    </source>
</evidence>
<dbReference type="AlphaFoldDB" id="A0A2H0BVW7"/>
<evidence type="ECO:0000256" key="1">
    <source>
        <dbReference type="SAM" id="Phobius"/>
    </source>
</evidence>
<proteinExistence type="predicted"/>
<feature type="transmembrane region" description="Helical" evidence="1">
    <location>
        <begin position="341"/>
        <end position="358"/>
    </location>
</feature>
<gene>
    <name evidence="2" type="ORF">COW99_02595</name>
</gene>
<comment type="caution">
    <text evidence="2">The sequence shown here is derived from an EMBL/GenBank/DDBJ whole genome shotgun (WGS) entry which is preliminary data.</text>
</comment>
<organism evidence="2 3">
    <name type="scientific">Candidatus Roizmanbacteria bacterium CG22_combo_CG10-13_8_21_14_all_38_20</name>
    <dbReference type="NCBI Taxonomy" id="1974862"/>
    <lineage>
        <taxon>Bacteria</taxon>
        <taxon>Candidatus Roizmaniibacteriota</taxon>
    </lineage>
</organism>
<feature type="transmembrane region" description="Helical" evidence="1">
    <location>
        <begin position="260"/>
        <end position="278"/>
    </location>
</feature>
<keyword evidence="1" id="KW-0472">Membrane</keyword>
<feature type="transmembrane region" description="Helical" evidence="1">
    <location>
        <begin position="69"/>
        <end position="88"/>
    </location>
</feature>
<keyword evidence="1" id="KW-0812">Transmembrane</keyword>
<name>A0A2H0BVW7_9BACT</name>
<feature type="transmembrane region" description="Helical" evidence="1">
    <location>
        <begin position="95"/>
        <end position="120"/>
    </location>
</feature>